<dbReference type="Gene3D" id="3.90.1570.10">
    <property type="entry name" value="tt1808, chain A"/>
    <property type="match status" value="1"/>
</dbReference>
<protein>
    <submittedName>
        <fullName evidence="1">7587_t:CDS:1</fullName>
    </submittedName>
</protein>
<dbReference type="AlphaFoldDB" id="A0A9N9GH75"/>
<comment type="caution">
    <text evidence="1">The sequence shown here is derived from an EMBL/GenBank/DDBJ whole genome shotgun (WGS) entry which is preliminary data.</text>
</comment>
<gene>
    <name evidence="1" type="ORF">POCULU_LOCUS7519</name>
</gene>
<sequence length="156" mass="18471">MTAPKIDAPDVGYLTRKVYKELTKRQRETFQGAPFFPIFAIEVADISIKSKFEKLDRKIKDDYFAPESSVQLAWLIDPVNKKIHLYRRGMRRHSWGWRDIGGGQGNFNVLKDTWKNPTFESELAKTLNERTYQSDRCRIRPQRVAEKSSHRRFPFY</sequence>
<dbReference type="CDD" id="cd06260">
    <property type="entry name" value="DUF820-like"/>
    <property type="match status" value="1"/>
</dbReference>
<reference evidence="1" key="1">
    <citation type="submission" date="2021-06" db="EMBL/GenBank/DDBJ databases">
        <authorList>
            <person name="Kallberg Y."/>
            <person name="Tangrot J."/>
            <person name="Rosling A."/>
        </authorList>
    </citation>
    <scope>NUCLEOTIDE SEQUENCE</scope>
    <source>
        <strain evidence="1">IA702</strain>
    </source>
</reference>
<keyword evidence="2" id="KW-1185">Reference proteome</keyword>
<evidence type="ECO:0000313" key="2">
    <source>
        <dbReference type="Proteomes" id="UP000789572"/>
    </source>
</evidence>
<accession>A0A9N9GH75</accession>
<evidence type="ECO:0000313" key="1">
    <source>
        <dbReference type="EMBL" id="CAG8602110.1"/>
    </source>
</evidence>
<dbReference type="PROSITE" id="PS50096">
    <property type="entry name" value="IQ"/>
    <property type="match status" value="1"/>
</dbReference>
<dbReference type="InterPro" id="IPR012296">
    <property type="entry name" value="Nuclease_put_TT1808"/>
</dbReference>
<dbReference type="EMBL" id="CAJVPJ010001736">
    <property type="protein sequence ID" value="CAG8602110.1"/>
    <property type="molecule type" value="Genomic_DNA"/>
</dbReference>
<proteinExistence type="predicted"/>
<dbReference type="Proteomes" id="UP000789572">
    <property type="component" value="Unassembled WGS sequence"/>
</dbReference>
<dbReference type="InterPro" id="IPR008538">
    <property type="entry name" value="Uma2"/>
</dbReference>
<name>A0A9N9GH75_9GLOM</name>
<organism evidence="1 2">
    <name type="scientific">Paraglomus occultum</name>
    <dbReference type="NCBI Taxonomy" id="144539"/>
    <lineage>
        <taxon>Eukaryota</taxon>
        <taxon>Fungi</taxon>
        <taxon>Fungi incertae sedis</taxon>
        <taxon>Mucoromycota</taxon>
        <taxon>Glomeromycotina</taxon>
        <taxon>Glomeromycetes</taxon>
        <taxon>Paraglomerales</taxon>
        <taxon>Paraglomeraceae</taxon>
        <taxon>Paraglomus</taxon>
    </lineage>
</organism>